<evidence type="ECO:0000256" key="3">
    <source>
        <dbReference type="SAM" id="SignalP"/>
    </source>
</evidence>
<dbReference type="PANTHER" id="PTHR48081:SF8">
    <property type="entry name" value="ALPHA_BETA HYDROLASE FOLD-3 DOMAIN-CONTAINING PROTEIN-RELATED"/>
    <property type="match status" value="1"/>
</dbReference>
<dbReference type="HOGENOM" id="CLU_037732_0_0_11"/>
<evidence type="ECO:0000259" key="4">
    <source>
        <dbReference type="Pfam" id="PF07859"/>
    </source>
</evidence>
<feature type="region of interest" description="Disordered" evidence="2">
    <location>
        <begin position="29"/>
        <end position="120"/>
    </location>
</feature>
<evidence type="ECO:0000313" key="5">
    <source>
        <dbReference type="EMBL" id="EJZ12225.1"/>
    </source>
</evidence>
<feature type="compositionally biased region" description="Acidic residues" evidence="2">
    <location>
        <begin position="61"/>
        <end position="113"/>
    </location>
</feature>
<dbReference type="GO" id="GO:0016787">
    <property type="term" value="F:hydrolase activity"/>
    <property type="evidence" value="ECO:0007669"/>
    <property type="project" value="UniProtKB-KW"/>
</dbReference>
<proteinExistence type="predicted"/>
<evidence type="ECO:0000256" key="1">
    <source>
        <dbReference type="ARBA" id="ARBA00022801"/>
    </source>
</evidence>
<feature type="signal peptide" evidence="3">
    <location>
        <begin position="1"/>
        <end position="31"/>
    </location>
</feature>
<dbReference type="InterPro" id="IPR013094">
    <property type="entry name" value="AB_hydrolase_3"/>
</dbReference>
<sequence>MSKHLAGALGATFVAAASTGVVLAFAPTAAADTDTGSETTMSAEQRPSEDSVSAESPSSEKDEESVEGEEDSVTPPDDVEVSDDDEVSDDEEVPEDEPVVEPEDDSDPPDVEPDDKAPSTSVIVEAPDHTEAPREQPEEDLVDVVGSVVLAGSARTAEVDAEPPPDADTVVLADPPAPAAEDVGFTGRPSFVASVVTVVLRLVKPVLQLFGIELNGTTARIPFFTDGIPPFFVRARLTVTSEDYEGWKTWTLAPRRPSGKVVVGVHGGSFISTASLFHWSTYASLARRTGATVVVPLYRLANAEGTGGTAKTVVPVMADFIAEQVARHGRDNVSVLGDSAGGSIGLAASQMLVARCGGDPECLAETLPGRLVLLSPALDASASNPNIALVDDPLLSPASSKRNGQWWAKGLETEGDPTGTRHPLASPIYGSLEGLPPTTVYAGSLDLRTPDVLVLQQKAVAAGADVTFRLRNGQIHDWMIFGFLPDARRENANLDADLGL</sequence>
<keyword evidence="6" id="KW-1185">Reference proteome</keyword>
<evidence type="ECO:0000313" key="6">
    <source>
        <dbReference type="Proteomes" id="UP000006072"/>
    </source>
</evidence>
<dbReference type="SUPFAM" id="SSF53474">
    <property type="entry name" value="alpha/beta-Hydrolases"/>
    <property type="match status" value="1"/>
</dbReference>
<reference evidence="5 6" key="1">
    <citation type="journal article" date="2012" name="J. Bacteriol.">
        <title>Complete Genome Sequence of Mycobacterium vaccae Type Strain ATCC 25954.</title>
        <authorList>
            <person name="Ho Y.S."/>
            <person name="Adroub S.A."/>
            <person name="Abadi M."/>
            <person name="Al Alwan B."/>
            <person name="Alkhateeb R."/>
            <person name="Gao G."/>
            <person name="Ragab A."/>
            <person name="Ali S."/>
            <person name="van Soolingen D."/>
            <person name="Bitter W."/>
            <person name="Pain A."/>
            <person name="Abdallah A.M."/>
        </authorList>
    </citation>
    <scope>NUCLEOTIDE SEQUENCE [LARGE SCALE GENOMIC DNA]</scope>
    <source>
        <strain evidence="5 6">ATCC 25954</strain>
    </source>
</reference>
<dbReference type="RefSeq" id="WP_003929832.1">
    <property type="nucleotide sequence ID" value="NZ_JH814687.1"/>
</dbReference>
<comment type="caution">
    <text evidence="5">The sequence shown here is derived from an EMBL/GenBank/DDBJ whole genome shotgun (WGS) entry which is preliminary data.</text>
</comment>
<dbReference type="PANTHER" id="PTHR48081">
    <property type="entry name" value="AB HYDROLASE SUPERFAMILY PROTEIN C4A8.06C"/>
    <property type="match status" value="1"/>
</dbReference>
<dbReference type="EMBL" id="ALQA01000004">
    <property type="protein sequence ID" value="EJZ12225.1"/>
    <property type="molecule type" value="Genomic_DNA"/>
</dbReference>
<keyword evidence="3" id="KW-0732">Signal</keyword>
<dbReference type="Proteomes" id="UP000006072">
    <property type="component" value="Unassembled WGS sequence"/>
</dbReference>
<feature type="domain" description="Alpha/beta hydrolase fold-3" evidence="4">
    <location>
        <begin position="262"/>
        <end position="479"/>
    </location>
</feature>
<evidence type="ECO:0000256" key="2">
    <source>
        <dbReference type="SAM" id="MobiDB-lite"/>
    </source>
</evidence>
<dbReference type="eggNOG" id="COG0657">
    <property type="taxonomic scope" value="Bacteria"/>
</dbReference>
<dbReference type="Gene3D" id="3.40.50.1820">
    <property type="entry name" value="alpha/beta hydrolase"/>
    <property type="match status" value="1"/>
</dbReference>
<keyword evidence="1 5" id="KW-0378">Hydrolase</keyword>
<dbReference type="InterPro" id="IPR050300">
    <property type="entry name" value="GDXG_lipolytic_enzyme"/>
</dbReference>
<accession>K0V444</accession>
<feature type="compositionally biased region" description="Polar residues" evidence="2">
    <location>
        <begin position="36"/>
        <end position="45"/>
    </location>
</feature>
<dbReference type="Pfam" id="PF07859">
    <property type="entry name" value="Abhydrolase_3"/>
    <property type="match status" value="1"/>
</dbReference>
<protein>
    <submittedName>
        <fullName evidence="5">Alpha/beta hydrolase domain-containing protein</fullName>
    </submittedName>
</protein>
<organism evidence="5 6">
    <name type="scientific">Mycolicibacterium vaccae ATCC 25954</name>
    <dbReference type="NCBI Taxonomy" id="1194972"/>
    <lineage>
        <taxon>Bacteria</taxon>
        <taxon>Bacillati</taxon>
        <taxon>Actinomycetota</taxon>
        <taxon>Actinomycetes</taxon>
        <taxon>Mycobacteriales</taxon>
        <taxon>Mycobacteriaceae</taxon>
        <taxon>Mycolicibacterium</taxon>
    </lineage>
</organism>
<feature type="chain" id="PRO_5003838919" evidence="3">
    <location>
        <begin position="32"/>
        <end position="500"/>
    </location>
</feature>
<name>K0V444_MYCVA</name>
<gene>
    <name evidence="5" type="ORF">MVAC_03176</name>
</gene>
<dbReference type="PATRIC" id="fig|1194972.3.peg.641"/>
<dbReference type="AlphaFoldDB" id="K0V444"/>
<dbReference type="InterPro" id="IPR029058">
    <property type="entry name" value="AB_hydrolase_fold"/>
</dbReference>